<evidence type="ECO:0000256" key="4">
    <source>
        <dbReference type="ARBA" id="ARBA00022692"/>
    </source>
</evidence>
<feature type="transmembrane region" description="Helical" evidence="8">
    <location>
        <begin position="107"/>
        <end position="126"/>
    </location>
</feature>
<evidence type="ECO:0000256" key="1">
    <source>
        <dbReference type="ARBA" id="ARBA00004651"/>
    </source>
</evidence>
<dbReference type="GO" id="GO:0016746">
    <property type="term" value="F:acyltransferase activity"/>
    <property type="evidence" value="ECO:0007669"/>
    <property type="project" value="UniProtKB-KW"/>
</dbReference>
<keyword evidence="7" id="KW-0012">Acyltransferase</keyword>
<evidence type="ECO:0000256" key="7">
    <source>
        <dbReference type="PIRNR" id="PIRNR016636"/>
    </source>
</evidence>
<keyword evidence="6 7" id="KW-0472">Membrane</keyword>
<organism evidence="9 10">
    <name type="scientific">Aquirufa nivalisilvae</name>
    <dbReference type="NCBI Taxonomy" id="2516557"/>
    <lineage>
        <taxon>Bacteria</taxon>
        <taxon>Pseudomonadati</taxon>
        <taxon>Bacteroidota</taxon>
        <taxon>Cytophagia</taxon>
        <taxon>Cytophagales</taxon>
        <taxon>Flectobacillaceae</taxon>
        <taxon>Aquirufa</taxon>
    </lineage>
</organism>
<dbReference type="PIRSF" id="PIRSF016636">
    <property type="entry name" value="AlgI_DltB"/>
    <property type="match status" value="1"/>
</dbReference>
<evidence type="ECO:0000256" key="3">
    <source>
        <dbReference type="ARBA" id="ARBA00022475"/>
    </source>
</evidence>
<reference evidence="10" key="1">
    <citation type="submission" date="2018-05" db="EMBL/GenBank/DDBJ databases">
        <title>Pseudarcicella sp. HME7025 Genome sequencing and assembly.</title>
        <authorList>
            <person name="Kim H."/>
            <person name="Kang H."/>
            <person name="Joh K."/>
        </authorList>
    </citation>
    <scope>NUCLEOTIDE SEQUENCE [LARGE SCALE GENOMIC DNA]</scope>
    <source>
        <strain evidence="10">HME7025</strain>
    </source>
</reference>
<evidence type="ECO:0000313" key="9">
    <source>
        <dbReference type="EMBL" id="AWL10316.1"/>
    </source>
</evidence>
<feature type="transmembrane region" description="Helical" evidence="8">
    <location>
        <begin position="210"/>
        <end position="228"/>
    </location>
</feature>
<dbReference type="InterPro" id="IPR024194">
    <property type="entry name" value="Ac/AlaTfrase_AlgI/DltB"/>
</dbReference>
<keyword evidence="3 7" id="KW-1003">Cell membrane</keyword>
<evidence type="ECO:0000256" key="6">
    <source>
        <dbReference type="ARBA" id="ARBA00023136"/>
    </source>
</evidence>
<feature type="transmembrane region" description="Helical" evidence="8">
    <location>
        <begin position="389"/>
        <end position="410"/>
    </location>
</feature>
<keyword evidence="10" id="KW-1185">Reference proteome</keyword>
<evidence type="ECO:0000256" key="5">
    <source>
        <dbReference type="ARBA" id="ARBA00022989"/>
    </source>
</evidence>
<comment type="subcellular location">
    <subcellularLocation>
        <location evidence="1">Cell membrane</location>
        <topology evidence="1">Multi-pass membrane protein</topology>
    </subcellularLocation>
</comment>
<dbReference type="InterPro" id="IPR004299">
    <property type="entry name" value="MBOAT_fam"/>
</dbReference>
<evidence type="ECO:0000256" key="8">
    <source>
        <dbReference type="SAM" id="Phobius"/>
    </source>
</evidence>
<dbReference type="EMBL" id="CP029346">
    <property type="protein sequence ID" value="AWL10316.1"/>
    <property type="molecule type" value="Genomic_DNA"/>
</dbReference>
<feature type="transmembrane region" description="Helical" evidence="8">
    <location>
        <begin position="430"/>
        <end position="449"/>
    </location>
</feature>
<dbReference type="GO" id="GO:0005886">
    <property type="term" value="C:plasma membrane"/>
    <property type="evidence" value="ECO:0007669"/>
    <property type="project" value="UniProtKB-SubCell"/>
</dbReference>
<dbReference type="Pfam" id="PF03062">
    <property type="entry name" value="MBOAT"/>
    <property type="match status" value="1"/>
</dbReference>
<dbReference type="PANTHER" id="PTHR13285:SF18">
    <property type="entry name" value="PROTEIN-CYSTEINE N-PALMITOYLTRANSFERASE RASP"/>
    <property type="match status" value="1"/>
</dbReference>
<feature type="transmembrane region" description="Helical" evidence="8">
    <location>
        <begin position="138"/>
        <end position="160"/>
    </location>
</feature>
<name>A0A2S2DY80_9BACT</name>
<feature type="transmembrane region" description="Helical" evidence="8">
    <location>
        <begin position="296"/>
        <end position="329"/>
    </location>
</feature>
<protein>
    <submittedName>
        <fullName evidence="9">Putative alginate O-acetylase AlgI</fullName>
    </submittedName>
</protein>
<comment type="similarity">
    <text evidence="2 7">Belongs to the membrane-bound acyltransferase family.</text>
</comment>
<dbReference type="AlphaFoldDB" id="A0A2S2DY80"/>
<keyword evidence="4 8" id="KW-0812">Transmembrane</keyword>
<dbReference type="Proteomes" id="UP000245468">
    <property type="component" value="Chromosome"/>
</dbReference>
<feature type="transmembrane region" description="Helical" evidence="8">
    <location>
        <begin position="30"/>
        <end position="56"/>
    </location>
</feature>
<sequence>MAQIGLFSSVLYILFTICFSFIFKKQVWKALLVGSMLTIGIFMPLTLLFFLVGSGITYWMGNKIQSSFPWKGLGIGILIGFLIIYKLKESWIDHINLLEVNFWENTGIWQIVGLSFFVFNAVSYLMDIRRRFIKPADSFFKLMLYLLYFPTLHAGPLHRFSYLNEQFDQANISEKSFSNGMRLILWGLFKNFVLAQRLNQLLISLRESEIAGWWTLLIGFVFFFYLYFSFSSFIDFFQGLSEIFNIQLKDNFHKRVYFSINRHEFWKGWHITLNEWFRDYFFYWLIKWKFWRDKPYLLLLMTYVLIGLWHGFTWAYFFWGFLSGIWILVEKVLKIPKLSEKFSSLKWIGVIYHVFICSALALVFVFSSIEDLWDRILKPAYFPLGIWLLHKRNIFIILFMFLQVDFFHIWSKSLRMNIFFERLPAWQRRVIYIQLFLYILILGMFSDGIENFYLQF</sequence>
<keyword evidence="7" id="KW-0808">Transferase</keyword>
<dbReference type="KEGG" id="psez:HME7025_02476"/>
<proteinExistence type="inferred from homology"/>
<dbReference type="InterPro" id="IPR051085">
    <property type="entry name" value="MB_O-acyltransferase"/>
</dbReference>
<keyword evidence="5 8" id="KW-1133">Transmembrane helix</keyword>
<evidence type="ECO:0000313" key="10">
    <source>
        <dbReference type="Proteomes" id="UP000245468"/>
    </source>
</evidence>
<feature type="transmembrane region" description="Helical" evidence="8">
    <location>
        <begin position="350"/>
        <end position="369"/>
    </location>
</feature>
<accession>A0A2S2DY80</accession>
<gene>
    <name evidence="9" type="ORF">HME7025_02476</name>
</gene>
<dbReference type="OrthoDB" id="9805788at2"/>
<evidence type="ECO:0000256" key="2">
    <source>
        <dbReference type="ARBA" id="ARBA00010323"/>
    </source>
</evidence>
<dbReference type="PANTHER" id="PTHR13285">
    <property type="entry name" value="ACYLTRANSFERASE"/>
    <property type="match status" value="1"/>
</dbReference>